<organism evidence="1">
    <name type="scientific">uncultured Caudovirales phage</name>
    <dbReference type="NCBI Taxonomy" id="2100421"/>
    <lineage>
        <taxon>Viruses</taxon>
        <taxon>Duplodnaviria</taxon>
        <taxon>Heunggongvirae</taxon>
        <taxon>Uroviricota</taxon>
        <taxon>Caudoviricetes</taxon>
        <taxon>Peduoviridae</taxon>
        <taxon>Maltschvirus</taxon>
        <taxon>Maltschvirus maltsch</taxon>
    </lineage>
</organism>
<gene>
    <name evidence="3" type="ORF">UFOVP1296_76</name>
    <name evidence="1" type="ORF">UFOVP471_17</name>
    <name evidence="2" type="ORF">UFOVP890_76</name>
</gene>
<evidence type="ECO:0000313" key="2">
    <source>
        <dbReference type="EMBL" id="CAB4169653.1"/>
    </source>
</evidence>
<evidence type="ECO:0000313" key="1">
    <source>
        <dbReference type="EMBL" id="CAB4144053.1"/>
    </source>
</evidence>
<reference evidence="1" key="1">
    <citation type="submission" date="2020-04" db="EMBL/GenBank/DDBJ databases">
        <authorList>
            <person name="Chiriac C."/>
            <person name="Salcher M."/>
            <person name="Ghai R."/>
            <person name="Kavagutti S V."/>
        </authorList>
    </citation>
    <scope>NUCLEOTIDE SEQUENCE</scope>
</reference>
<name>A0A6J5MFF7_9CAUD</name>
<sequence length="56" mass="6155">MKLLMTAPAIQAKLAAPEIIAILMAPPAIAKLQKPELMKVESIIEELQMLLEAEWA</sequence>
<accession>A0A6J5MFF7</accession>
<protein>
    <submittedName>
        <fullName evidence="1">Uncharacterized protein</fullName>
    </submittedName>
</protein>
<proteinExistence type="predicted"/>
<dbReference type="EMBL" id="LR796845">
    <property type="protein sequence ID" value="CAB4169653.1"/>
    <property type="molecule type" value="Genomic_DNA"/>
</dbReference>
<dbReference type="EMBL" id="LR797240">
    <property type="protein sequence ID" value="CAB4196340.1"/>
    <property type="molecule type" value="Genomic_DNA"/>
</dbReference>
<evidence type="ECO:0000313" key="3">
    <source>
        <dbReference type="EMBL" id="CAB4196340.1"/>
    </source>
</evidence>
<dbReference type="EMBL" id="LR796438">
    <property type="protein sequence ID" value="CAB4144053.1"/>
    <property type="molecule type" value="Genomic_DNA"/>
</dbReference>